<dbReference type="PANTHER" id="PTHR43156">
    <property type="entry name" value="STAGE II SPORULATION PROTEIN E-RELATED"/>
    <property type="match status" value="1"/>
</dbReference>
<feature type="domain" description="PPM-type phosphatase" evidence="3">
    <location>
        <begin position="587"/>
        <end position="808"/>
    </location>
</feature>
<feature type="transmembrane region" description="Helical" evidence="2">
    <location>
        <begin position="233"/>
        <end position="255"/>
    </location>
</feature>
<accession>A0A7V1PVA5</accession>
<dbReference type="GO" id="GO:0004175">
    <property type="term" value="F:endopeptidase activity"/>
    <property type="evidence" value="ECO:0007669"/>
    <property type="project" value="UniProtKB-ARBA"/>
</dbReference>
<evidence type="ECO:0000256" key="1">
    <source>
        <dbReference type="ARBA" id="ARBA00022801"/>
    </source>
</evidence>
<dbReference type="SUPFAM" id="SSF81606">
    <property type="entry name" value="PP2C-like"/>
    <property type="match status" value="1"/>
</dbReference>
<protein>
    <recommendedName>
        <fullName evidence="3">PPM-type phosphatase domain-containing protein</fullName>
    </recommendedName>
</protein>
<keyword evidence="2" id="KW-0472">Membrane</keyword>
<dbReference type="Gene3D" id="3.60.40.10">
    <property type="entry name" value="PPM-type phosphatase domain"/>
    <property type="match status" value="1"/>
</dbReference>
<dbReference type="InterPro" id="IPR052016">
    <property type="entry name" value="Bact_Sigma-Reg"/>
</dbReference>
<dbReference type="InterPro" id="IPR001932">
    <property type="entry name" value="PPM-type_phosphatase-like_dom"/>
</dbReference>
<feature type="transmembrane region" description="Helical" evidence="2">
    <location>
        <begin position="517"/>
        <end position="540"/>
    </location>
</feature>
<dbReference type="Pfam" id="PF07228">
    <property type="entry name" value="SpoIIE"/>
    <property type="match status" value="1"/>
</dbReference>
<dbReference type="PANTHER" id="PTHR43156:SF2">
    <property type="entry name" value="STAGE II SPORULATION PROTEIN E"/>
    <property type="match status" value="1"/>
</dbReference>
<evidence type="ECO:0000313" key="4">
    <source>
        <dbReference type="EMBL" id="HED11310.1"/>
    </source>
</evidence>
<dbReference type="Pfam" id="PF02517">
    <property type="entry name" value="Rce1-like"/>
    <property type="match status" value="1"/>
</dbReference>
<comment type="caution">
    <text evidence="4">The sequence shown here is derived from an EMBL/GenBank/DDBJ whole genome shotgun (WGS) entry which is preliminary data.</text>
</comment>
<keyword evidence="2" id="KW-0812">Transmembrane</keyword>
<dbReference type="EMBL" id="DRLD01000320">
    <property type="protein sequence ID" value="HED11310.1"/>
    <property type="molecule type" value="Genomic_DNA"/>
</dbReference>
<evidence type="ECO:0000259" key="3">
    <source>
        <dbReference type="SMART" id="SM00331"/>
    </source>
</evidence>
<organism evidence="4">
    <name type="scientific">Caldithrix abyssi</name>
    <dbReference type="NCBI Taxonomy" id="187145"/>
    <lineage>
        <taxon>Bacteria</taxon>
        <taxon>Pseudomonadati</taxon>
        <taxon>Calditrichota</taxon>
        <taxon>Calditrichia</taxon>
        <taxon>Calditrichales</taxon>
        <taxon>Calditrichaceae</taxon>
        <taxon>Caldithrix</taxon>
    </lineage>
</organism>
<dbReference type="GO" id="GO:0080120">
    <property type="term" value="P:CAAX-box protein maturation"/>
    <property type="evidence" value="ECO:0007669"/>
    <property type="project" value="UniProtKB-ARBA"/>
</dbReference>
<feature type="transmembrane region" description="Helical" evidence="2">
    <location>
        <begin position="474"/>
        <end position="496"/>
    </location>
</feature>
<gene>
    <name evidence="4" type="ORF">ENJ10_11530</name>
</gene>
<evidence type="ECO:0000256" key="2">
    <source>
        <dbReference type="SAM" id="Phobius"/>
    </source>
</evidence>
<sequence length="810" mass="92027">MARNIRTPVLFYFIFALFSIYAGYHFSIQTQPAMHLPPQITMDEAKDKSRHFLQEYGFEYTNFGEYAYYSYDKTGANALIDSLGIDGFFRFSDTTGVPLSYWQVLYYKNVPRDKEEELFQVYVSAGGRILGYRYFLPDSVSDSQNSDSALVFAQNYLKQWPDVDASRYTLVRSNQTEHPNRLDMDFVFEKRLKGTEGADRINITVSGGRITRFYHYFQEPTQSNIASVGGANLLFNTISIIVYLSLSLLTLILFLRRYHEGTIAVRHGLWVAVIVYVALVVTVINSWDPWGTGNNIGIISRYYTKWILLGIQMTVSYVYIFINIFTAWSASELDIGDKRARWMSGIDSLFAGKFFTRNVGRELPLGLAFGAILYGIIHLVIYLLNQWGLAHPLMPRGTDIYNSYWPLLTLLTTAVYAIFFHDVVFRKFLISYLYRLKASPFMAVGLSALVSALSAIFFSNMFDIWPSYYTLLPYLAIGLVQGWIFWHYGLLAAMASNFSMQILMESSSLWVTGNNSYLYTVYGALFLLTALTGAGLYALYFGRVFRPEQRSEPEHIRRIKERTRMQKELEIARRVQLGLLPREEPRLPGFELSGICKPALEVGGDYFDFIRLQDGKLGIAIADVSGKGVPAAIYMTLTKGILQSHAEATLSPKSVLTKVNSLMYRTIERSWFVSMFYAVLDPENRRLRYARAGHNPAILLSDGSHDPKLLQSHGIGLGLEQGPIFEKTLAEGEIQLHSGQTLIFYTDGFTEAMNEDNEEYGEERFIRFLHENSGLSAAATIRNALAEIERFAGEAPQHDDMTMVVLRVNG</sequence>
<feature type="transmembrane region" description="Helical" evidence="2">
    <location>
        <begin position="9"/>
        <end position="27"/>
    </location>
</feature>
<dbReference type="GO" id="GO:0016791">
    <property type="term" value="F:phosphatase activity"/>
    <property type="evidence" value="ECO:0007669"/>
    <property type="project" value="TreeGrafter"/>
</dbReference>
<feature type="transmembrane region" description="Helical" evidence="2">
    <location>
        <begin position="307"/>
        <end position="331"/>
    </location>
</feature>
<feature type="transmembrane region" description="Helical" evidence="2">
    <location>
        <begin position="404"/>
        <end position="429"/>
    </location>
</feature>
<feature type="transmembrane region" description="Helical" evidence="2">
    <location>
        <begin position="363"/>
        <end position="384"/>
    </location>
</feature>
<reference evidence="4" key="1">
    <citation type="journal article" date="2020" name="mSystems">
        <title>Genome- and Community-Level Interaction Insights into Carbon Utilization and Element Cycling Functions of Hydrothermarchaeota in Hydrothermal Sediment.</title>
        <authorList>
            <person name="Zhou Z."/>
            <person name="Liu Y."/>
            <person name="Xu W."/>
            <person name="Pan J."/>
            <person name="Luo Z.H."/>
            <person name="Li M."/>
        </authorList>
    </citation>
    <scope>NUCLEOTIDE SEQUENCE [LARGE SCALE GENOMIC DNA]</scope>
    <source>
        <strain evidence="4">HyVt-456</strain>
    </source>
</reference>
<keyword evidence="2" id="KW-1133">Transmembrane helix</keyword>
<keyword evidence="1" id="KW-0378">Hydrolase</keyword>
<feature type="transmembrane region" description="Helical" evidence="2">
    <location>
        <begin position="441"/>
        <end position="462"/>
    </location>
</feature>
<dbReference type="InterPro" id="IPR003675">
    <property type="entry name" value="Rce1/LyrA-like_dom"/>
</dbReference>
<feature type="transmembrane region" description="Helical" evidence="2">
    <location>
        <begin position="267"/>
        <end position="287"/>
    </location>
</feature>
<dbReference type="AlphaFoldDB" id="A0A7V1PVA5"/>
<dbReference type="SMART" id="SM00331">
    <property type="entry name" value="PP2C_SIG"/>
    <property type="match status" value="1"/>
</dbReference>
<dbReference type="Proteomes" id="UP000886005">
    <property type="component" value="Unassembled WGS sequence"/>
</dbReference>
<dbReference type="InterPro" id="IPR036457">
    <property type="entry name" value="PPM-type-like_dom_sf"/>
</dbReference>
<name>A0A7V1PVA5_CALAY</name>
<proteinExistence type="predicted"/>